<feature type="transmembrane region" description="Helical" evidence="5">
    <location>
        <begin position="45"/>
        <end position="65"/>
    </location>
</feature>
<organism evidence="7 8">
    <name type="scientific">Adineta steineri</name>
    <dbReference type="NCBI Taxonomy" id="433720"/>
    <lineage>
        <taxon>Eukaryota</taxon>
        <taxon>Metazoa</taxon>
        <taxon>Spiralia</taxon>
        <taxon>Gnathifera</taxon>
        <taxon>Rotifera</taxon>
        <taxon>Eurotatoria</taxon>
        <taxon>Bdelloidea</taxon>
        <taxon>Adinetida</taxon>
        <taxon>Adinetidae</taxon>
        <taxon>Adineta</taxon>
    </lineage>
</organism>
<comment type="subcellular location">
    <subcellularLocation>
        <location evidence="1">Membrane</location>
    </subcellularLocation>
</comment>
<dbReference type="GO" id="GO:0016020">
    <property type="term" value="C:membrane"/>
    <property type="evidence" value="ECO:0007669"/>
    <property type="project" value="UniProtKB-SubCell"/>
</dbReference>
<keyword evidence="4 5" id="KW-0472">Membrane</keyword>
<feature type="non-terminal residue" evidence="7">
    <location>
        <position position="1"/>
    </location>
</feature>
<dbReference type="PROSITE" id="PS50262">
    <property type="entry name" value="G_PROTEIN_RECEP_F1_2"/>
    <property type="match status" value="1"/>
</dbReference>
<dbReference type="InterPro" id="IPR017452">
    <property type="entry name" value="GPCR_Rhodpsn_7TM"/>
</dbReference>
<name>A0A820KEQ0_9BILA</name>
<evidence type="ECO:0000313" key="8">
    <source>
        <dbReference type="Proteomes" id="UP000663844"/>
    </source>
</evidence>
<keyword evidence="3 5" id="KW-1133">Transmembrane helix</keyword>
<evidence type="ECO:0000256" key="3">
    <source>
        <dbReference type="ARBA" id="ARBA00022989"/>
    </source>
</evidence>
<evidence type="ECO:0000259" key="6">
    <source>
        <dbReference type="PROSITE" id="PS50262"/>
    </source>
</evidence>
<dbReference type="EMBL" id="CAJOAZ010019836">
    <property type="protein sequence ID" value="CAF4340510.1"/>
    <property type="molecule type" value="Genomic_DNA"/>
</dbReference>
<comment type="caution">
    <text evidence="7">The sequence shown here is derived from an EMBL/GenBank/DDBJ whole genome shotgun (WGS) entry which is preliminary data.</text>
</comment>
<proteinExistence type="predicted"/>
<accession>A0A820KEQ0</accession>
<reference evidence="7" key="1">
    <citation type="submission" date="2021-02" db="EMBL/GenBank/DDBJ databases">
        <authorList>
            <person name="Nowell W R."/>
        </authorList>
    </citation>
    <scope>NUCLEOTIDE SEQUENCE</scope>
</reference>
<sequence length="104" mass="11587">LIPVTLMLLGSIDIHRTIQKTKSRIQTLAMNQPQHLRQARLHRQMLILMVSSIIIFFVTTLPVSIRQIVAAYAISANTAAPLEPIVNDTAILTVLLSFNYAVSH</sequence>
<gene>
    <name evidence="7" type="ORF">OXD698_LOCUS48204</name>
</gene>
<evidence type="ECO:0000256" key="4">
    <source>
        <dbReference type="ARBA" id="ARBA00023136"/>
    </source>
</evidence>
<feature type="domain" description="G-protein coupled receptors family 1 profile" evidence="6">
    <location>
        <begin position="1"/>
        <end position="104"/>
    </location>
</feature>
<evidence type="ECO:0000256" key="2">
    <source>
        <dbReference type="ARBA" id="ARBA00022692"/>
    </source>
</evidence>
<dbReference type="Gene3D" id="1.20.1070.10">
    <property type="entry name" value="Rhodopsin 7-helix transmembrane proteins"/>
    <property type="match status" value="1"/>
</dbReference>
<evidence type="ECO:0000256" key="5">
    <source>
        <dbReference type="SAM" id="Phobius"/>
    </source>
</evidence>
<dbReference type="Proteomes" id="UP000663844">
    <property type="component" value="Unassembled WGS sequence"/>
</dbReference>
<evidence type="ECO:0000313" key="7">
    <source>
        <dbReference type="EMBL" id="CAF4340510.1"/>
    </source>
</evidence>
<evidence type="ECO:0000256" key="1">
    <source>
        <dbReference type="ARBA" id="ARBA00004370"/>
    </source>
</evidence>
<keyword evidence="2 5" id="KW-0812">Transmembrane</keyword>
<dbReference type="AlphaFoldDB" id="A0A820KEQ0"/>
<protein>
    <recommendedName>
        <fullName evidence="6">G-protein coupled receptors family 1 profile domain-containing protein</fullName>
    </recommendedName>
</protein>